<dbReference type="AlphaFoldDB" id="A0A9W9YQD4"/>
<dbReference type="OrthoDB" id="5961870at2759"/>
<name>A0A9W9YQD4_9CNID</name>
<reference evidence="3" key="1">
    <citation type="submission" date="2023-01" db="EMBL/GenBank/DDBJ databases">
        <title>Genome assembly of the deep-sea coral Lophelia pertusa.</title>
        <authorList>
            <person name="Herrera S."/>
            <person name="Cordes E."/>
        </authorList>
    </citation>
    <scope>NUCLEOTIDE SEQUENCE</scope>
    <source>
        <strain evidence="3">USNM1676648</strain>
        <tissue evidence="3">Polyp</tissue>
    </source>
</reference>
<dbReference type="Gene3D" id="3.90.70.80">
    <property type="match status" value="1"/>
</dbReference>
<dbReference type="EMBL" id="MU827316">
    <property type="protein sequence ID" value="KAJ7358659.1"/>
    <property type="molecule type" value="Genomic_DNA"/>
</dbReference>
<evidence type="ECO:0000313" key="3">
    <source>
        <dbReference type="EMBL" id="KAJ7358659.1"/>
    </source>
</evidence>
<gene>
    <name evidence="3" type="ORF">OS493_022092</name>
</gene>
<sequence>MNGRLWRKASERSGTFHIAWVLLMVMQACGSGSYHYNYKGTYSIVLMVLTGYSSLPAKKETFQLEEICRNRRDKGSQTKVKEREGSSWFRGGIFKRYRKTPEATYQISMNKQMSFRIQEAGFEVEYDPPKDGDCFYHAAAHQLGISCEAVKNKAQGNDRMSFICELDLGNRKVPSDWSEALALLRKNYVTSMVINAFADVMQQRIVIVTENGDENYVKVIEPEGISVGTLYFGHGGNHYVALRPVSMQSDFDKFYSTGDERSDGYQGSEESEMACEENQTHSSILGSTLGGINCYDDDHRDVVDHPVKEMGLLKQSKKAGTVTKPAKLKDRKVSVSKIQQELETTQCCKTNCVNTILEVSEILQARRDFHEMNREEQVQWLLNFFQISQRLKGDSVNYKCKPCLPEVELHDFLGDFTNEVDEGGYITEFVSAGAKNNGITMEKNNPTFKVKDENHDAVYKKKGSVANKQNICEYQKKYRAEHQEENKLYMPKYWAQQKEKMNDKTDITQQAMDLTDESYEPSSQTFNIMN</sequence>
<feature type="chain" id="PRO_5040866219" description="OTU domain-containing protein" evidence="1">
    <location>
        <begin position="31"/>
        <end position="530"/>
    </location>
</feature>
<proteinExistence type="predicted"/>
<dbReference type="Proteomes" id="UP001163046">
    <property type="component" value="Unassembled WGS sequence"/>
</dbReference>
<protein>
    <recommendedName>
        <fullName evidence="2">OTU domain-containing protein</fullName>
    </recommendedName>
</protein>
<organism evidence="3 4">
    <name type="scientific">Desmophyllum pertusum</name>
    <dbReference type="NCBI Taxonomy" id="174260"/>
    <lineage>
        <taxon>Eukaryota</taxon>
        <taxon>Metazoa</taxon>
        <taxon>Cnidaria</taxon>
        <taxon>Anthozoa</taxon>
        <taxon>Hexacorallia</taxon>
        <taxon>Scleractinia</taxon>
        <taxon>Caryophylliina</taxon>
        <taxon>Caryophylliidae</taxon>
        <taxon>Desmophyllum</taxon>
    </lineage>
</organism>
<dbReference type="PROSITE" id="PS51257">
    <property type="entry name" value="PROKAR_LIPOPROTEIN"/>
    <property type="match status" value="1"/>
</dbReference>
<comment type="caution">
    <text evidence="3">The sequence shown here is derived from an EMBL/GenBank/DDBJ whole genome shotgun (WGS) entry which is preliminary data.</text>
</comment>
<dbReference type="InterPro" id="IPR003323">
    <property type="entry name" value="OTU_dom"/>
</dbReference>
<feature type="domain" description="OTU" evidence="2">
    <location>
        <begin position="123"/>
        <end position="245"/>
    </location>
</feature>
<dbReference type="PROSITE" id="PS50802">
    <property type="entry name" value="OTU"/>
    <property type="match status" value="1"/>
</dbReference>
<feature type="signal peptide" evidence="1">
    <location>
        <begin position="1"/>
        <end position="30"/>
    </location>
</feature>
<keyword evidence="1" id="KW-0732">Signal</keyword>
<evidence type="ECO:0000313" key="4">
    <source>
        <dbReference type="Proteomes" id="UP001163046"/>
    </source>
</evidence>
<evidence type="ECO:0000259" key="2">
    <source>
        <dbReference type="PROSITE" id="PS50802"/>
    </source>
</evidence>
<accession>A0A9W9YQD4</accession>
<evidence type="ECO:0000256" key="1">
    <source>
        <dbReference type="SAM" id="SignalP"/>
    </source>
</evidence>
<keyword evidence="4" id="KW-1185">Reference proteome</keyword>